<keyword evidence="6" id="KW-0732">Signal</keyword>
<evidence type="ECO:0000313" key="8">
    <source>
        <dbReference type="EMBL" id="JAV12998.1"/>
    </source>
</evidence>
<dbReference type="GO" id="GO:0006974">
    <property type="term" value="P:DNA damage response"/>
    <property type="evidence" value="ECO:0007669"/>
    <property type="project" value="UniProtKB-KW"/>
</dbReference>
<evidence type="ECO:0000259" key="7">
    <source>
        <dbReference type="PROSITE" id="PS50172"/>
    </source>
</evidence>
<evidence type="ECO:0000256" key="1">
    <source>
        <dbReference type="ARBA" id="ARBA00004123"/>
    </source>
</evidence>
<keyword evidence="3" id="KW-0539">Nucleus</keyword>
<evidence type="ECO:0000256" key="2">
    <source>
        <dbReference type="ARBA" id="ARBA00022763"/>
    </source>
</evidence>
<feature type="chain" id="PRO_5009875563" description="PAX-interacting protein 1" evidence="6">
    <location>
        <begin position="24"/>
        <end position="169"/>
    </location>
</feature>
<feature type="domain" description="BRCT" evidence="7">
    <location>
        <begin position="1"/>
        <end position="43"/>
    </location>
</feature>
<feature type="signal peptide" evidence="6">
    <location>
        <begin position="1"/>
        <end position="23"/>
    </location>
</feature>
<dbReference type="CDD" id="cd18440">
    <property type="entry name" value="BRCT_PAXIP1_rpt6"/>
    <property type="match status" value="1"/>
</dbReference>
<proteinExistence type="predicted"/>
<keyword evidence="2" id="KW-0227">DNA damage</keyword>
<dbReference type="InterPro" id="IPR036420">
    <property type="entry name" value="BRCT_dom_sf"/>
</dbReference>
<organism evidence="8">
    <name type="scientific">Nyssomyia neivai</name>
    <dbReference type="NCBI Taxonomy" id="330878"/>
    <lineage>
        <taxon>Eukaryota</taxon>
        <taxon>Metazoa</taxon>
        <taxon>Ecdysozoa</taxon>
        <taxon>Arthropoda</taxon>
        <taxon>Hexapoda</taxon>
        <taxon>Insecta</taxon>
        <taxon>Pterygota</taxon>
        <taxon>Neoptera</taxon>
        <taxon>Endopterygota</taxon>
        <taxon>Diptera</taxon>
        <taxon>Nematocera</taxon>
        <taxon>Psychodoidea</taxon>
        <taxon>Psychodidae</taxon>
        <taxon>Nyssomyia</taxon>
    </lineage>
</organism>
<evidence type="ECO:0000256" key="4">
    <source>
        <dbReference type="ARBA" id="ARBA00023858"/>
    </source>
</evidence>
<dbReference type="EMBL" id="GFDF01001086">
    <property type="protein sequence ID" value="JAV12998.1"/>
    <property type="molecule type" value="Transcribed_RNA"/>
</dbReference>
<accession>A0A1L8E2Q1</accession>
<dbReference type="SUPFAM" id="SSF52113">
    <property type="entry name" value="BRCT domain"/>
    <property type="match status" value="1"/>
</dbReference>
<dbReference type="InterPro" id="IPR001357">
    <property type="entry name" value="BRCT_dom"/>
</dbReference>
<name>A0A1L8E2Q1_9DIPT</name>
<sequence length="169" mass="19415">MTRLTRTQKLMLAICVVRHVVSTKWLMDSAKEGYFLPVDTYAIHDGAFEENFKCDIHETVRNPNRAQLFDGRTFYVTPSVRPSVRELTQMIEACGGKVEKSRRSVVKIQEANTQCADSYIILSCANDLHLLADLTRSGKQNRIICTTEFIMRSILTQKIDIEPHILKYF</sequence>
<protein>
    <recommendedName>
        <fullName evidence="4">PAX-interacting protein 1</fullName>
    </recommendedName>
    <alternativeName>
        <fullName evidence="5">PAX transactivation activation domain-interacting protein</fullName>
    </alternativeName>
</protein>
<dbReference type="PANTHER" id="PTHR23196:SF1">
    <property type="entry name" value="PAX-INTERACTING PROTEIN 1"/>
    <property type="match status" value="1"/>
</dbReference>
<evidence type="ECO:0000256" key="3">
    <source>
        <dbReference type="ARBA" id="ARBA00023242"/>
    </source>
</evidence>
<dbReference type="AlphaFoldDB" id="A0A1L8E2Q1"/>
<reference evidence="8" key="1">
    <citation type="submission" date="2016-12" db="EMBL/GenBank/DDBJ databases">
        <title>An insight into the sialome and mialome of the sand fly, Nyssomyia neivai.</title>
        <authorList>
            <person name="Sebastian V."/>
            <person name="Goulart T.M."/>
            <person name="Oliveira W."/>
            <person name="Calvo E."/>
            <person name="Oliveira L.F."/>
            <person name="Pinto M.C."/>
            <person name="Rosselino A.M."/>
            <person name="Ribeiro J.M."/>
        </authorList>
    </citation>
    <scope>NUCLEOTIDE SEQUENCE</scope>
</reference>
<dbReference type="GO" id="GO:0044666">
    <property type="term" value="C:MLL3/4 complex"/>
    <property type="evidence" value="ECO:0007669"/>
    <property type="project" value="TreeGrafter"/>
</dbReference>
<dbReference type="PANTHER" id="PTHR23196">
    <property type="entry name" value="PAX TRANSCRIPTION ACTIVATION DOMAIN INTERACTING PROTEIN"/>
    <property type="match status" value="1"/>
</dbReference>
<dbReference type="PROSITE" id="PS50172">
    <property type="entry name" value="BRCT"/>
    <property type="match status" value="1"/>
</dbReference>
<dbReference type="Gene3D" id="3.40.50.10190">
    <property type="entry name" value="BRCT domain"/>
    <property type="match status" value="2"/>
</dbReference>
<evidence type="ECO:0000256" key="6">
    <source>
        <dbReference type="SAM" id="SignalP"/>
    </source>
</evidence>
<evidence type="ECO:0000256" key="5">
    <source>
        <dbReference type="ARBA" id="ARBA00030146"/>
    </source>
</evidence>
<dbReference type="InterPro" id="IPR051579">
    <property type="entry name" value="DDR_Transcriptional_Reg"/>
</dbReference>
<comment type="subcellular location">
    <subcellularLocation>
        <location evidence="1">Nucleus</location>
    </subcellularLocation>
</comment>
<dbReference type="Pfam" id="PF16589">
    <property type="entry name" value="BRCT_2"/>
    <property type="match status" value="1"/>
</dbReference>